<reference evidence="1 2" key="1">
    <citation type="journal article" date="2024" name="J Genomics">
        <title>Draft genome sequencing and assembly of Favolaschia claudopus CIRM-BRFM 2984 isolated from oak limbs.</title>
        <authorList>
            <person name="Navarro D."/>
            <person name="Drula E."/>
            <person name="Chaduli D."/>
            <person name="Cazenave R."/>
            <person name="Ahrendt S."/>
            <person name="Wang J."/>
            <person name="Lipzen A."/>
            <person name="Daum C."/>
            <person name="Barry K."/>
            <person name="Grigoriev I.V."/>
            <person name="Favel A."/>
            <person name="Rosso M.N."/>
            <person name="Martin F."/>
        </authorList>
    </citation>
    <scope>NUCLEOTIDE SEQUENCE [LARGE SCALE GENOMIC DNA]</scope>
    <source>
        <strain evidence="1 2">CIRM-BRFM 2984</strain>
    </source>
</reference>
<accession>A0AAV9ZNI9</accession>
<evidence type="ECO:0008006" key="3">
    <source>
        <dbReference type="Google" id="ProtNLM"/>
    </source>
</evidence>
<comment type="caution">
    <text evidence="1">The sequence shown here is derived from an EMBL/GenBank/DDBJ whole genome shotgun (WGS) entry which is preliminary data.</text>
</comment>
<dbReference type="AlphaFoldDB" id="A0AAV9ZNI9"/>
<protein>
    <recommendedName>
        <fullName evidence="3">F-box domain-containing protein</fullName>
    </recommendedName>
</protein>
<organism evidence="1 2">
    <name type="scientific">Favolaschia claudopus</name>
    <dbReference type="NCBI Taxonomy" id="2862362"/>
    <lineage>
        <taxon>Eukaryota</taxon>
        <taxon>Fungi</taxon>
        <taxon>Dikarya</taxon>
        <taxon>Basidiomycota</taxon>
        <taxon>Agaricomycotina</taxon>
        <taxon>Agaricomycetes</taxon>
        <taxon>Agaricomycetidae</taxon>
        <taxon>Agaricales</taxon>
        <taxon>Marasmiineae</taxon>
        <taxon>Mycenaceae</taxon>
        <taxon>Favolaschia</taxon>
    </lineage>
</organism>
<gene>
    <name evidence="1" type="ORF">R3P38DRAFT_3229683</name>
</gene>
<evidence type="ECO:0000313" key="1">
    <source>
        <dbReference type="EMBL" id="KAK6988118.1"/>
    </source>
</evidence>
<dbReference type="SUPFAM" id="SSF52047">
    <property type="entry name" value="RNI-like"/>
    <property type="match status" value="1"/>
</dbReference>
<sequence>MFDSFDLFNEFPPELRHEIVLIGVRATEERFERAATKGHIAGVCREWKDVLYDAGDLWNEVFIHSSMSIDHVRLLVRCANKTSRDVHVEISTHDIEKNGGGGVLGLIDKREVKSWSQKMGAHLASIVSKAKSITLRTLNQRTLRHLLRHTNAQHARSLSCVSFDVLDKLDNRNGYLGAITSASLDAVSLSRVSPLNLAAPQLHGIRQLRLSYLINIVSWDQFFDFLASCVALEHLRLSNIACYGSLPADAITIASLHELDIDLSRYESVEVASRLLLPALTSITLRGQERAPWAEFTAIFEDVMHRVQECIVDADVYSAELASLLSQCSCAVTITPAAYEVE</sequence>
<dbReference type="EMBL" id="JAWWNJ010000126">
    <property type="protein sequence ID" value="KAK6988118.1"/>
    <property type="molecule type" value="Genomic_DNA"/>
</dbReference>
<dbReference type="Proteomes" id="UP001362999">
    <property type="component" value="Unassembled WGS sequence"/>
</dbReference>
<evidence type="ECO:0000313" key="2">
    <source>
        <dbReference type="Proteomes" id="UP001362999"/>
    </source>
</evidence>
<dbReference type="Gene3D" id="3.80.10.10">
    <property type="entry name" value="Ribonuclease Inhibitor"/>
    <property type="match status" value="1"/>
</dbReference>
<dbReference type="InterPro" id="IPR032675">
    <property type="entry name" value="LRR_dom_sf"/>
</dbReference>
<proteinExistence type="predicted"/>
<name>A0AAV9ZNI9_9AGAR</name>
<keyword evidence="2" id="KW-1185">Reference proteome</keyword>